<feature type="domain" description="Spore germination GerAC-like C-terminal" evidence="9">
    <location>
        <begin position="211"/>
        <end position="367"/>
    </location>
</feature>
<dbReference type="GO" id="GO:0009847">
    <property type="term" value="P:spore germination"/>
    <property type="evidence" value="ECO:0007669"/>
    <property type="project" value="InterPro"/>
</dbReference>
<reference evidence="11 12" key="1">
    <citation type="submission" date="2020-04" db="EMBL/GenBank/DDBJ databases">
        <authorList>
            <person name="Zhang R."/>
            <person name="Schippers A."/>
        </authorList>
    </citation>
    <scope>NUCLEOTIDE SEQUENCE [LARGE SCALE GENOMIC DNA]</scope>
    <source>
        <strain evidence="11 12">DSM 109850</strain>
    </source>
</reference>
<evidence type="ECO:0000313" key="11">
    <source>
        <dbReference type="EMBL" id="NMP21208.1"/>
    </source>
</evidence>
<evidence type="ECO:0000256" key="6">
    <source>
        <dbReference type="ARBA" id="ARBA00023139"/>
    </source>
</evidence>
<sequence>MMAAFLVMVTVSVLLSGCWDDMPLDTRTLVLAMGFYPGPKPGEVTVDFAFPTPTGLTSSNGSGSGGSGGKGPPSDTLSGTGYTLAQAFSAAQAKTNRDLYLGHTILLVFSTQLSAKTLKLLENALERIGTLDKTPFVAAASAPFDKVVAVKMTQEEFPALYFEELFSCALCTQFGLGVRLWQMAERLTTPGVDLVLPEITPTSQGPAVDHIAVYRGYQYVRSFGHTETAAFALATGKSRKTSLFFPQHWNAEFNFVNTSMHLAVTPKGNTVDATVSLKATETLESISTGTESTHQLAVLSQASSAAIGQRVLQFLDTTQKNEADVLGVGRQLSWTHPEAFKRFKNWHQEYPHVHFTVKTTVKINKMGDIK</sequence>
<accession>A0A7Y0L195</accession>
<organism evidence="11 12">
    <name type="scientific">Sulfobacillus harzensis</name>
    <dbReference type="NCBI Taxonomy" id="2729629"/>
    <lineage>
        <taxon>Bacteria</taxon>
        <taxon>Bacillati</taxon>
        <taxon>Bacillota</taxon>
        <taxon>Clostridia</taxon>
        <taxon>Eubacteriales</taxon>
        <taxon>Clostridiales Family XVII. Incertae Sedis</taxon>
        <taxon>Sulfobacillus</taxon>
    </lineage>
</organism>
<evidence type="ECO:0000256" key="1">
    <source>
        <dbReference type="ARBA" id="ARBA00004635"/>
    </source>
</evidence>
<evidence type="ECO:0000256" key="8">
    <source>
        <dbReference type="SAM" id="MobiDB-lite"/>
    </source>
</evidence>
<evidence type="ECO:0000256" key="2">
    <source>
        <dbReference type="ARBA" id="ARBA00007886"/>
    </source>
</evidence>
<evidence type="ECO:0000256" key="7">
    <source>
        <dbReference type="ARBA" id="ARBA00023288"/>
    </source>
</evidence>
<dbReference type="EMBL" id="JABBVZ010000005">
    <property type="protein sequence ID" value="NMP21208.1"/>
    <property type="molecule type" value="Genomic_DNA"/>
</dbReference>
<feature type="region of interest" description="Disordered" evidence="8">
    <location>
        <begin position="57"/>
        <end position="76"/>
    </location>
</feature>
<keyword evidence="5" id="KW-0472">Membrane</keyword>
<evidence type="ECO:0000313" key="12">
    <source>
        <dbReference type="Proteomes" id="UP000533476"/>
    </source>
</evidence>
<dbReference type="InterPro" id="IPR008844">
    <property type="entry name" value="Spore_GerAC-like"/>
</dbReference>
<keyword evidence="3" id="KW-0309">Germination</keyword>
<comment type="caution">
    <text evidence="11">The sequence shown here is derived from an EMBL/GenBank/DDBJ whole genome shotgun (WGS) entry which is preliminary data.</text>
</comment>
<dbReference type="AlphaFoldDB" id="A0A7Y0L195"/>
<evidence type="ECO:0000259" key="9">
    <source>
        <dbReference type="Pfam" id="PF05504"/>
    </source>
</evidence>
<keyword evidence="12" id="KW-1185">Reference proteome</keyword>
<proteinExistence type="inferred from homology"/>
<dbReference type="Pfam" id="PF25198">
    <property type="entry name" value="Spore_GerAC_N"/>
    <property type="match status" value="1"/>
</dbReference>
<dbReference type="GO" id="GO:0016020">
    <property type="term" value="C:membrane"/>
    <property type="evidence" value="ECO:0007669"/>
    <property type="project" value="UniProtKB-SubCell"/>
</dbReference>
<dbReference type="InterPro" id="IPR038501">
    <property type="entry name" value="Spore_GerAC_C_sf"/>
</dbReference>
<protein>
    <submittedName>
        <fullName evidence="11">Spore gernimation protein</fullName>
    </submittedName>
</protein>
<name>A0A7Y0L195_9FIRM</name>
<dbReference type="PANTHER" id="PTHR35789:SF1">
    <property type="entry name" value="SPORE GERMINATION PROTEIN B3"/>
    <property type="match status" value="1"/>
</dbReference>
<comment type="subcellular location">
    <subcellularLocation>
        <location evidence="1">Membrane</location>
        <topology evidence="1">Lipid-anchor</topology>
    </subcellularLocation>
</comment>
<feature type="domain" description="Spore germination protein N-terminal" evidence="10">
    <location>
        <begin position="20"/>
        <end position="200"/>
    </location>
</feature>
<dbReference type="InterPro" id="IPR046953">
    <property type="entry name" value="Spore_GerAC-like_C"/>
</dbReference>
<evidence type="ECO:0000256" key="4">
    <source>
        <dbReference type="ARBA" id="ARBA00022729"/>
    </source>
</evidence>
<keyword evidence="7" id="KW-0449">Lipoprotein</keyword>
<dbReference type="InterPro" id="IPR057336">
    <property type="entry name" value="GerAC_N"/>
</dbReference>
<keyword evidence="4" id="KW-0732">Signal</keyword>
<evidence type="ECO:0000256" key="5">
    <source>
        <dbReference type="ARBA" id="ARBA00023136"/>
    </source>
</evidence>
<feature type="compositionally biased region" description="Gly residues" evidence="8">
    <location>
        <begin position="62"/>
        <end position="71"/>
    </location>
</feature>
<dbReference type="PANTHER" id="PTHR35789">
    <property type="entry name" value="SPORE GERMINATION PROTEIN B3"/>
    <property type="match status" value="1"/>
</dbReference>
<evidence type="ECO:0000259" key="10">
    <source>
        <dbReference type="Pfam" id="PF25198"/>
    </source>
</evidence>
<gene>
    <name evidence="11" type="ORF">HIJ39_02385</name>
</gene>
<dbReference type="Proteomes" id="UP000533476">
    <property type="component" value="Unassembled WGS sequence"/>
</dbReference>
<evidence type="ECO:0000256" key="3">
    <source>
        <dbReference type="ARBA" id="ARBA00022544"/>
    </source>
</evidence>
<comment type="similarity">
    <text evidence="2">Belongs to the GerABKC lipoprotein family.</text>
</comment>
<dbReference type="Gene3D" id="3.30.300.210">
    <property type="entry name" value="Nutrient germinant receptor protein C, domain 3"/>
    <property type="match status" value="1"/>
</dbReference>
<dbReference type="Pfam" id="PF05504">
    <property type="entry name" value="Spore_GerAC"/>
    <property type="match status" value="1"/>
</dbReference>
<keyword evidence="6" id="KW-0564">Palmitate</keyword>